<dbReference type="InterPro" id="IPR050364">
    <property type="entry name" value="Cytochrome_P450_fung"/>
</dbReference>
<dbReference type="AlphaFoldDB" id="A0A550C4W8"/>
<dbReference type="InterPro" id="IPR017972">
    <property type="entry name" value="Cyt_P450_CS"/>
</dbReference>
<keyword evidence="7 9" id="KW-0408">Iron</keyword>
<evidence type="ECO:0000313" key="11">
    <source>
        <dbReference type="EMBL" id="TRM59844.1"/>
    </source>
</evidence>
<evidence type="ECO:0000256" key="6">
    <source>
        <dbReference type="ARBA" id="ARBA00023002"/>
    </source>
</evidence>
<dbReference type="Gene3D" id="1.10.630.10">
    <property type="entry name" value="Cytochrome P450"/>
    <property type="match status" value="1"/>
</dbReference>
<dbReference type="PRINTS" id="PR00463">
    <property type="entry name" value="EP450I"/>
</dbReference>
<comment type="pathway">
    <text evidence="2">Secondary metabolite biosynthesis.</text>
</comment>
<evidence type="ECO:0000256" key="10">
    <source>
        <dbReference type="RuleBase" id="RU000461"/>
    </source>
</evidence>
<dbReference type="STRING" id="97359.A0A550C4W8"/>
<dbReference type="GO" id="GO:0004497">
    <property type="term" value="F:monooxygenase activity"/>
    <property type="evidence" value="ECO:0007669"/>
    <property type="project" value="UniProtKB-KW"/>
</dbReference>
<evidence type="ECO:0000256" key="1">
    <source>
        <dbReference type="ARBA" id="ARBA00001971"/>
    </source>
</evidence>
<dbReference type="EMBL" id="VDMD01000025">
    <property type="protein sequence ID" value="TRM59844.1"/>
    <property type="molecule type" value="Genomic_DNA"/>
</dbReference>
<evidence type="ECO:0000256" key="2">
    <source>
        <dbReference type="ARBA" id="ARBA00005179"/>
    </source>
</evidence>
<dbReference type="Proteomes" id="UP000320762">
    <property type="component" value="Unassembled WGS sequence"/>
</dbReference>
<comment type="caution">
    <text evidence="11">The sequence shown here is derived from an EMBL/GenBank/DDBJ whole genome shotgun (WGS) entry which is preliminary data.</text>
</comment>
<gene>
    <name evidence="11" type="ORF">BD626DRAFT_606224</name>
</gene>
<keyword evidence="12" id="KW-1185">Reference proteome</keyword>
<name>A0A550C4W8_9AGAR</name>
<dbReference type="InterPro" id="IPR036396">
    <property type="entry name" value="Cyt_P450_sf"/>
</dbReference>
<dbReference type="GO" id="GO:0020037">
    <property type="term" value="F:heme binding"/>
    <property type="evidence" value="ECO:0007669"/>
    <property type="project" value="InterPro"/>
</dbReference>
<organism evidence="11 12">
    <name type="scientific">Schizophyllum amplum</name>
    <dbReference type="NCBI Taxonomy" id="97359"/>
    <lineage>
        <taxon>Eukaryota</taxon>
        <taxon>Fungi</taxon>
        <taxon>Dikarya</taxon>
        <taxon>Basidiomycota</taxon>
        <taxon>Agaricomycotina</taxon>
        <taxon>Agaricomycetes</taxon>
        <taxon>Agaricomycetidae</taxon>
        <taxon>Agaricales</taxon>
        <taxon>Schizophyllaceae</taxon>
        <taxon>Schizophyllum</taxon>
    </lineage>
</organism>
<keyword evidence="8 10" id="KW-0503">Monooxygenase</keyword>
<comment type="similarity">
    <text evidence="3 10">Belongs to the cytochrome P450 family.</text>
</comment>
<dbReference type="PANTHER" id="PTHR46300">
    <property type="entry name" value="P450, PUTATIVE (EUROFUNG)-RELATED-RELATED"/>
    <property type="match status" value="1"/>
</dbReference>
<dbReference type="OrthoDB" id="2789670at2759"/>
<dbReference type="GO" id="GO:0005506">
    <property type="term" value="F:iron ion binding"/>
    <property type="evidence" value="ECO:0007669"/>
    <property type="project" value="InterPro"/>
</dbReference>
<dbReference type="Pfam" id="PF00067">
    <property type="entry name" value="p450"/>
    <property type="match status" value="2"/>
</dbReference>
<evidence type="ECO:0000313" key="12">
    <source>
        <dbReference type="Proteomes" id="UP000320762"/>
    </source>
</evidence>
<protein>
    <submittedName>
        <fullName evidence="11">Cytochrome P450</fullName>
    </submittedName>
</protein>
<reference evidence="11 12" key="1">
    <citation type="journal article" date="2019" name="New Phytol.">
        <title>Comparative genomics reveals unique wood-decay strategies and fruiting body development in the Schizophyllaceae.</title>
        <authorList>
            <person name="Almasi E."/>
            <person name="Sahu N."/>
            <person name="Krizsan K."/>
            <person name="Balint B."/>
            <person name="Kovacs G.M."/>
            <person name="Kiss B."/>
            <person name="Cseklye J."/>
            <person name="Drula E."/>
            <person name="Henrissat B."/>
            <person name="Nagy I."/>
            <person name="Chovatia M."/>
            <person name="Adam C."/>
            <person name="LaButti K."/>
            <person name="Lipzen A."/>
            <person name="Riley R."/>
            <person name="Grigoriev I.V."/>
            <person name="Nagy L.G."/>
        </authorList>
    </citation>
    <scope>NUCLEOTIDE SEQUENCE [LARGE SCALE GENOMIC DNA]</scope>
    <source>
        <strain evidence="11 12">NL-1724</strain>
    </source>
</reference>
<keyword evidence="5 9" id="KW-0479">Metal-binding</keyword>
<evidence type="ECO:0000256" key="7">
    <source>
        <dbReference type="ARBA" id="ARBA00023004"/>
    </source>
</evidence>
<evidence type="ECO:0000256" key="8">
    <source>
        <dbReference type="ARBA" id="ARBA00023033"/>
    </source>
</evidence>
<keyword evidence="6 10" id="KW-0560">Oxidoreductase</keyword>
<accession>A0A550C4W8</accession>
<evidence type="ECO:0000256" key="9">
    <source>
        <dbReference type="PIRSR" id="PIRSR602401-1"/>
    </source>
</evidence>
<proteinExistence type="inferred from homology"/>
<dbReference type="PANTHER" id="PTHR46300:SF7">
    <property type="entry name" value="P450, PUTATIVE (EUROFUNG)-RELATED"/>
    <property type="match status" value="1"/>
</dbReference>
<dbReference type="InterPro" id="IPR001128">
    <property type="entry name" value="Cyt_P450"/>
</dbReference>
<sequence length="500" mass="56023">MSWAPYSPTLLSEVGLAILATWYLVRLVRRRNMLPLPPGPPGRPLVGNILLMSPTKDGKTFSDDSDLISLSGLGQCIIVANTYASAKAILETLNISDRPQSVSMSELAGWKDATVFHRYDESWKLQRRYLHQFLGTRTGLRKYDEMREAAAARFARGLLNAPSSLEEQCHIFTGDLVLRITYGYESKGHDPMIRIAEKALQSSTEFSTPGLWLVDVLPFLQYIPAWVPGTGWKRAVETERRNVYDLVDLPLNWLKAEMAKGRVPQSFAAEMLSQPDLSPEGAFEVKWYVGPVRGSFHPDHQTTWTIFAFLSSSRAQAEIDSVVGPDRLPAVSDMAALPYTHACCLEAMRYHVVAPFGLPHRAMAEDVYGDYSIPAGAAVFPNAWAISRDENEYPQPHIFNPERYLGEKPQLNPREWAFGFGRRLCPGRMLADESIFVVCATALATMTFQPKTRNGRLVPIDLSQMAGLVSLPTPFEYDVKARSERARTLTMDTVRRHQAT</sequence>
<comment type="cofactor">
    <cofactor evidence="1 9">
        <name>heme</name>
        <dbReference type="ChEBI" id="CHEBI:30413"/>
    </cofactor>
</comment>
<dbReference type="GO" id="GO:0016705">
    <property type="term" value="F:oxidoreductase activity, acting on paired donors, with incorporation or reduction of molecular oxygen"/>
    <property type="evidence" value="ECO:0007669"/>
    <property type="project" value="InterPro"/>
</dbReference>
<evidence type="ECO:0000256" key="3">
    <source>
        <dbReference type="ARBA" id="ARBA00010617"/>
    </source>
</evidence>
<feature type="binding site" description="axial binding residue" evidence="9">
    <location>
        <position position="425"/>
    </location>
    <ligand>
        <name>heme</name>
        <dbReference type="ChEBI" id="CHEBI:30413"/>
    </ligand>
    <ligandPart>
        <name>Fe</name>
        <dbReference type="ChEBI" id="CHEBI:18248"/>
    </ligandPart>
</feature>
<evidence type="ECO:0000256" key="4">
    <source>
        <dbReference type="ARBA" id="ARBA00022617"/>
    </source>
</evidence>
<keyword evidence="4 9" id="KW-0349">Heme</keyword>
<dbReference type="SUPFAM" id="SSF48264">
    <property type="entry name" value="Cytochrome P450"/>
    <property type="match status" value="1"/>
</dbReference>
<dbReference type="InterPro" id="IPR002401">
    <property type="entry name" value="Cyt_P450_E_grp-I"/>
</dbReference>
<dbReference type="PROSITE" id="PS00086">
    <property type="entry name" value="CYTOCHROME_P450"/>
    <property type="match status" value="1"/>
</dbReference>
<evidence type="ECO:0000256" key="5">
    <source>
        <dbReference type="ARBA" id="ARBA00022723"/>
    </source>
</evidence>